<keyword evidence="1" id="KW-1133">Transmembrane helix</keyword>
<feature type="transmembrane region" description="Helical" evidence="1">
    <location>
        <begin position="12"/>
        <end position="33"/>
    </location>
</feature>
<gene>
    <name evidence="2" type="ORF">RI844_08275</name>
</gene>
<dbReference type="RefSeq" id="WP_348397973.1">
    <property type="nucleotide sequence ID" value="NZ_CP136600.1"/>
</dbReference>
<name>A0ABZ0GTY2_9GAMM</name>
<keyword evidence="1" id="KW-0472">Membrane</keyword>
<proteinExistence type="predicted"/>
<dbReference type="EMBL" id="CP136600">
    <property type="protein sequence ID" value="WOH39206.1"/>
    <property type="molecule type" value="Genomic_DNA"/>
</dbReference>
<evidence type="ECO:0000313" key="3">
    <source>
        <dbReference type="Proteomes" id="UP001301442"/>
    </source>
</evidence>
<accession>A0ABZ0GTY2</accession>
<protein>
    <submittedName>
        <fullName evidence="2">Uncharacterized protein</fullName>
    </submittedName>
</protein>
<keyword evidence="1" id="KW-0812">Transmembrane</keyword>
<keyword evidence="3" id="KW-1185">Reference proteome</keyword>
<organism evidence="2 3">
    <name type="scientific">Thalassotalea fonticola</name>
    <dbReference type="NCBI Taxonomy" id="3065649"/>
    <lineage>
        <taxon>Bacteria</taxon>
        <taxon>Pseudomonadati</taxon>
        <taxon>Pseudomonadota</taxon>
        <taxon>Gammaproteobacteria</taxon>
        <taxon>Alteromonadales</taxon>
        <taxon>Colwelliaceae</taxon>
        <taxon>Thalassotalea</taxon>
    </lineage>
</organism>
<evidence type="ECO:0000313" key="2">
    <source>
        <dbReference type="EMBL" id="WOH39206.1"/>
    </source>
</evidence>
<sequence>MESKSNLQKDLLISKGLSAILLILLLPLIYYTYQNIRIKLSLQQAEDPMIFSANRYLYAGDWPASKNNDYLISNFQEFQIIEAEQKPKAVKNNNE</sequence>
<evidence type="ECO:0000256" key="1">
    <source>
        <dbReference type="SAM" id="Phobius"/>
    </source>
</evidence>
<reference evidence="2 3" key="1">
    <citation type="submission" date="2023-09" db="EMBL/GenBank/DDBJ databases">
        <authorList>
            <person name="Qi X."/>
        </authorList>
    </citation>
    <scope>NUCLEOTIDE SEQUENCE [LARGE SCALE GENOMIC DNA]</scope>
    <source>
        <strain evidence="2 3">S1-1</strain>
    </source>
</reference>
<dbReference type="Proteomes" id="UP001301442">
    <property type="component" value="Chromosome"/>
</dbReference>